<dbReference type="Pfam" id="PF08241">
    <property type="entry name" value="Methyltransf_11"/>
    <property type="match status" value="1"/>
</dbReference>
<dbReference type="PANTHER" id="PTHR43861">
    <property type="entry name" value="TRANS-ACONITATE 2-METHYLTRANSFERASE-RELATED"/>
    <property type="match status" value="1"/>
</dbReference>
<evidence type="ECO:0000259" key="2">
    <source>
        <dbReference type="Pfam" id="PF08241"/>
    </source>
</evidence>
<dbReference type="Proteomes" id="UP000282574">
    <property type="component" value="Unassembled WGS sequence"/>
</dbReference>
<evidence type="ECO:0000313" key="4">
    <source>
        <dbReference type="Proteomes" id="UP000282574"/>
    </source>
</evidence>
<organism evidence="3 4">
    <name type="scientific">Chroococcidiopsis cubana SAG 39.79</name>
    <dbReference type="NCBI Taxonomy" id="388085"/>
    <lineage>
        <taxon>Bacteria</taxon>
        <taxon>Bacillati</taxon>
        <taxon>Cyanobacteriota</taxon>
        <taxon>Cyanophyceae</taxon>
        <taxon>Chroococcidiopsidales</taxon>
        <taxon>Chroococcidiopsidaceae</taxon>
        <taxon>Chroococcidiopsis</taxon>
    </lineage>
</organism>
<comment type="caution">
    <text evidence="3">The sequence shown here is derived from an EMBL/GenBank/DDBJ whole genome shotgun (WGS) entry which is preliminary data.</text>
</comment>
<reference evidence="3 4" key="1">
    <citation type="journal article" date="2019" name="Genome Biol. Evol.">
        <title>Day and night: Metabolic profiles and evolutionary relationships of six axenic non-marine cyanobacteria.</title>
        <authorList>
            <person name="Will S.E."/>
            <person name="Henke P."/>
            <person name="Boedeker C."/>
            <person name="Huang S."/>
            <person name="Brinkmann H."/>
            <person name="Rohde M."/>
            <person name="Jarek M."/>
            <person name="Friedl T."/>
            <person name="Seufert S."/>
            <person name="Schumacher M."/>
            <person name="Overmann J."/>
            <person name="Neumann-Schaal M."/>
            <person name="Petersen J."/>
        </authorList>
    </citation>
    <scope>NUCLEOTIDE SEQUENCE [LARGE SCALE GENOMIC DNA]</scope>
    <source>
        <strain evidence="3 4">SAG 39.79</strain>
    </source>
</reference>
<dbReference type="PANTHER" id="PTHR43861:SF3">
    <property type="entry name" value="PUTATIVE (AFU_ORTHOLOGUE AFUA_2G14390)-RELATED"/>
    <property type="match status" value="1"/>
</dbReference>
<name>A0AB37UK61_9CYAN</name>
<dbReference type="Gene3D" id="3.40.50.150">
    <property type="entry name" value="Vaccinia Virus protein VP39"/>
    <property type="match status" value="1"/>
</dbReference>
<proteinExistence type="predicted"/>
<dbReference type="CDD" id="cd02440">
    <property type="entry name" value="AdoMet_MTases"/>
    <property type="match status" value="1"/>
</dbReference>
<accession>A0AB37UK61</accession>
<keyword evidence="1" id="KW-0808">Transferase</keyword>
<dbReference type="EMBL" id="RSCK01000021">
    <property type="protein sequence ID" value="RUT11768.1"/>
    <property type="molecule type" value="Genomic_DNA"/>
</dbReference>
<dbReference type="SUPFAM" id="SSF53335">
    <property type="entry name" value="S-adenosyl-L-methionine-dependent methyltransferases"/>
    <property type="match status" value="1"/>
</dbReference>
<sequence>MGFPDQKYLGAFYIPLLFQLVPQKYRRNLALNLIAISPHYFGQHRKSIQNISRQNFLETEHKRMVNDRQSMVERAVKPYINQEMTVLDHGCGPGYLAQAAAQYCRRVIAVDISAGVIACAKEINSQPNITYLTENKSDRLSQVGDSSIDFIYSFAVMLHVTDDVCEQLLKEFFRVLKPQGRVICEFRLESPENKNLAIEGSGKKKSLFQRVLDKYTLRVVNRPLEKIERFMQNSGFEIVSFSENPGYSNGYYTFVLKSTQFAKVSDITVSV</sequence>
<evidence type="ECO:0000313" key="3">
    <source>
        <dbReference type="EMBL" id="RUT11768.1"/>
    </source>
</evidence>
<keyword evidence="4" id="KW-1185">Reference proteome</keyword>
<feature type="domain" description="Methyltransferase type 11" evidence="2">
    <location>
        <begin position="87"/>
        <end position="184"/>
    </location>
</feature>
<dbReference type="GO" id="GO:0008757">
    <property type="term" value="F:S-adenosylmethionine-dependent methyltransferase activity"/>
    <property type="evidence" value="ECO:0007669"/>
    <property type="project" value="InterPro"/>
</dbReference>
<dbReference type="InterPro" id="IPR029063">
    <property type="entry name" value="SAM-dependent_MTases_sf"/>
</dbReference>
<protein>
    <recommendedName>
        <fullName evidence="2">Methyltransferase type 11 domain-containing protein</fullName>
    </recommendedName>
</protein>
<evidence type="ECO:0000256" key="1">
    <source>
        <dbReference type="ARBA" id="ARBA00022679"/>
    </source>
</evidence>
<gene>
    <name evidence="3" type="ORF">DSM107010_29450</name>
</gene>
<dbReference type="InterPro" id="IPR013216">
    <property type="entry name" value="Methyltransf_11"/>
</dbReference>
<dbReference type="AlphaFoldDB" id="A0AB37UK61"/>